<sequence>MEKSLGFKTYFEGKVVKLEKHEVELENGSKSFREVVRHPGAVAVVALLEDRVLMVKQYRFPVEDDLLEIPAGKLEMGEDPLECAKRELMEETGCSPKKITLMTQLYTSPGFSDERIYLYLAEVERNSAPNPDEDEIIDAIEMPFEEVLQLILEGKIRDGKTIAGILFADRIRNRW</sequence>
<reference evidence="4 5" key="1">
    <citation type="submission" date="2009-06" db="EMBL/GenBank/DDBJ databases">
        <title>Complete sequence of Thermotogales bacterium TBF 19.5.1.</title>
        <authorList>
            <consortium name="US DOE Joint Genome Institute"/>
            <person name="Lucas S."/>
            <person name="Copeland A."/>
            <person name="Lapidus A."/>
            <person name="Glavina del Rio T."/>
            <person name="Tice H."/>
            <person name="Bruce D."/>
            <person name="Goodwin L."/>
            <person name="Pitluck S."/>
            <person name="Chertkov O."/>
            <person name="Brettin T."/>
            <person name="Detter J.C."/>
            <person name="Han C."/>
            <person name="Schmutz J."/>
            <person name="Larimer F."/>
            <person name="Land M."/>
            <person name="Hauser L."/>
            <person name="Kyrpides N."/>
            <person name="Ovchinnikova G."/>
            <person name="Noll K."/>
        </authorList>
    </citation>
    <scope>NUCLEOTIDE SEQUENCE [LARGE SCALE GENOMIC DNA]</scope>
    <source>
        <strain evidence="5">ATCC BAA-1733 / DSM 21960 / TBF 19.5.1</strain>
    </source>
</reference>
<evidence type="ECO:0000256" key="1">
    <source>
        <dbReference type="ARBA" id="ARBA00001946"/>
    </source>
</evidence>
<dbReference type="GO" id="GO:0006753">
    <property type="term" value="P:nucleoside phosphate metabolic process"/>
    <property type="evidence" value="ECO:0007669"/>
    <property type="project" value="TreeGrafter"/>
</dbReference>
<evidence type="ECO:0000313" key="4">
    <source>
        <dbReference type="EMBL" id="ACR80401.1"/>
    </source>
</evidence>
<gene>
    <name evidence="4" type="ordered locus">Kole_1715</name>
</gene>
<dbReference type="SUPFAM" id="SSF55811">
    <property type="entry name" value="Nudix"/>
    <property type="match status" value="1"/>
</dbReference>
<name>C5CFQ3_KOSOT</name>
<dbReference type="GO" id="GO:0016787">
    <property type="term" value="F:hydrolase activity"/>
    <property type="evidence" value="ECO:0007669"/>
    <property type="project" value="UniProtKB-KW"/>
</dbReference>
<dbReference type="EMBL" id="CP001634">
    <property type="protein sequence ID" value="ACR80401.1"/>
    <property type="molecule type" value="Genomic_DNA"/>
</dbReference>
<dbReference type="RefSeq" id="WP_015869045.1">
    <property type="nucleotide sequence ID" value="NC_012785.1"/>
</dbReference>
<keyword evidence="5" id="KW-1185">Reference proteome</keyword>
<dbReference type="InterPro" id="IPR015797">
    <property type="entry name" value="NUDIX_hydrolase-like_dom_sf"/>
</dbReference>
<evidence type="ECO:0000313" key="5">
    <source>
        <dbReference type="Proteomes" id="UP000002382"/>
    </source>
</evidence>
<dbReference type="InterPro" id="IPR020084">
    <property type="entry name" value="NUDIX_hydrolase_CS"/>
</dbReference>
<reference evidence="4 5" key="2">
    <citation type="journal article" date="2011" name="J. Bacteriol.">
        <title>Genome Sequence of Kosmotoga olearia Strain TBF 19.5.1, a Thermophilic Bacterium with a Wide Growth Temperature Range, Isolated from the Troll B Oil Platform in the North Sea.</title>
        <authorList>
            <person name="Swithers K.S."/>
            <person name="Dipippo J.L."/>
            <person name="Bruce D.C."/>
            <person name="Detter C."/>
            <person name="Tapia R."/>
            <person name="Han S."/>
            <person name="Goodwin L.A."/>
            <person name="Han J."/>
            <person name="Woyke T."/>
            <person name="Pitluck S."/>
            <person name="Pennacchio L."/>
            <person name="Nolan M."/>
            <person name="Mikhailova N."/>
            <person name="Land M.L."/>
            <person name="Nesbo C.L."/>
            <person name="Gogarten J.P."/>
            <person name="Noll K.M."/>
        </authorList>
    </citation>
    <scope>NUCLEOTIDE SEQUENCE [LARGE SCALE GENOMIC DNA]</scope>
    <source>
        <strain evidence="5">ATCC BAA-1733 / DSM 21960 / TBF 19.5.1</strain>
    </source>
</reference>
<feature type="domain" description="Nudix hydrolase" evidence="3">
    <location>
        <begin position="36"/>
        <end position="164"/>
    </location>
</feature>
<dbReference type="STRING" id="521045.Kole_1715"/>
<dbReference type="GO" id="GO:0005829">
    <property type="term" value="C:cytosol"/>
    <property type="evidence" value="ECO:0007669"/>
    <property type="project" value="TreeGrafter"/>
</dbReference>
<dbReference type="Pfam" id="PF00293">
    <property type="entry name" value="NUDIX"/>
    <property type="match status" value="1"/>
</dbReference>
<dbReference type="FunFam" id="3.90.79.10:FF:000024">
    <property type="entry name" value="ADP-ribose pyrophosphatase"/>
    <property type="match status" value="1"/>
</dbReference>
<dbReference type="OrthoDB" id="9806150at2"/>
<dbReference type="CDD" id="cd03424">
    <property type="entry name" value="NUDIX_ADPRase_Nudt5_UGPPase_Nudt14"/>
    <property type="match status" value="1"/>
</dbReference>
<dbReference type="InterPro" id="IPR000086">
    <property type="entry name" value="NUDIX_hydrolase_dom"/>
</dbReference>
<comment type="cofactor">
    <cofactor evidence="1">
        <name>Mg(2+)</name>
        <dbReference type="ChEBI" id="CHEBI:18420"/>
    </cofactor>
</comment>
<dbReference type="Gene3D" id="3.90.79.10">
    <property type="entry name" value="Nucleoside Triphosphate Pyrophosphohydrolase"/>
    <property type="match status" value="1"/>
</dbReference>
<dbReference type="HOGENOM" id="CLU_062658_5_1_0"/>
<dbReference type="KEGG" id="kol:Kole_1715"/>
<organism evidence="4 5">
    <name type="scientific">Kosmotoga olearia (strain ATCC BAA-1733 / DSM 21960 / TBF 19.5.1)</name>
    <dbReference type="NCBI Taxonomy" id="521045"/>
    <lineage>
        <taxon>Bacteria</taxon>
        <taxon>Thermotogati</taxon>
        <taxon>Thermotogota</taxon>
        <taxon>Thermotogae</taxon>
        <taxon>Kosmotogales</taxon>
        <taxon>Kosmotogaceae</taxon>
        <taxon>Kosmotoga</taxon>
    </lineage>
</organism>
<dbReference type="PANTHER" id="PTHR11839:SF18">
    <property type="entry name" value="NUDIX HYDROLASE DOMAIN-CONTAINING PROTEIN"/>
    <property type="match status" value="1"/>
</dbReference>
<dbReference type="GO" id="GO:0019693">
    <property type="term" value="P:ribose phosphate metabolic process"/>
    <property type="evidence" value="ECO:0007669"/>
    <property type="project" value="TreeGrafter"/>
</dbReference>
<dbReference type="AlphaFoldDB" id="C5CFQ3"/>
<accession>C5CFQ3</accession>
<protein>
    <submittedName>
        <fullName evidence="4">NUDIX hydrolase</fullName>
    </submittedName>
</protein>
<keyword evidence="2 4" id="KW-0378">Hydrolase</keyword>
<dbReference type="Proteomes" id="UP000002382">
    <property type="component" value="Chromosome"/>
</dbReference>
<dbReference type="PROSITE" id="PS00893">
    <property type="entry name" value="NUDIX_BOX"/>
    <property type="match status" value="1"/>
</dbReference>
<dbReference type="PROSITE" id="PS51462">
    <property type="entry name" value="NUDIX"/>
    <property type="match status" value="1"/>
</dbReference>
<proteinExistence type="predicted"/>
<dbReference type="eggNOG" id="COG0494">
    <property type="taxonomic scope" value="Bacteria"/>
</dbReference>
<dbReference type="PANTHER" id="PTHR11839">
    <property type="entry name" value="UDP/ADP-SUGAR PYROPHOSPHATASE"/>
    <property type="match status" value="1"/>
</dbReference>
<evidence type="ECO:0000256" key="2">
    <source>
        <dbReference type="ARBA" id="ARBA00022801"/>
    </source>
</evidence>
<evidence type="ECO:0000259" key="3">
    <source>
        <dbReference type="PROSITE" id="PS51462"/>
    </source>
</evidence>